<feature type="signal peptide" evidence="1">
    <location>
        <begin position="1"/>
        <end position="19"/>
    </location>
</feature>
<dbReference type="Gramene" id="PGSC0003DMT400095967">
    <property type="protein sequence ID" value="PGSC0003DMT400095967"/>
    <property type="gene ID" value="PGSC0003DMG400045538"/>
</dbReference>
<name>M1DXF2_SOLTU</name>
<keyword evidence="1" id="KW-0732">Signal</keyword>
<dbReference type="InParanoid" id="M1DXF2"/>
<organism evidence="2 3">
    <name type="scientific">Solanum tuberosum</name>
    <name type="common">Potato</name>
    <dbReference type="NCBI Taxonomy" id="4113"/>
    <lineage>
        <taxon>Eukaryota</taxon>
        <taxon>Viridiplantae</taxon>
        <taxon>Streptophyta</taxon>
        <taxon>Embryophyta</taxon>
        <taxon>Tracheophyta</taxon>
        <taxon>Spermatophyta</taxon>
        <taxon>Magnoliopsida</taxon>
        <taxon>eudicotyledons</taxon>
        <taxon>Gunneridae</taxon>
        <taxon>Pentapetalae</taxon>
        <taxon>asterids</taxon>
        <taxon>lamiids</taxon>
        <taxon>Solanales</taxon>
        <taxon>Solanaceae</taxon>
        <taxon>Solanoideae</taxon>
        <taxon>Solaneae</taxon>
        <taxon>Solanum</taxon>
    </lineage>
</organism>
<protein>
    <submittedName>
        <fullName evidence="2">'chromo' domain containing protein</fullName>
    </submittedName>
</protein>
<dbReference type="AlphaFoldDB" id="M1DXF2"/>
<dbReference type="PaxDb" id="4113-PGSC0003DMT400095967"/>
<dbReference type="HOGENOM" id="CLU_1542780_0_0_1"/>
<keyword evidence="3" id="KW-1185">Reference proteome</keyword>
<evidence type="ECO:0000313" key="2">
    <source>
        <dbReference type="EnsemblPlants" id="PGSC0003DMT400095967"/>
    </source>
</evidence>
<reference evidence="3" key="1">
    <citation type="journal article" date="2011" name="Nature">
        <title>Genome sequence and analysis of the tuber crop potato.</title>
        <authorList>
            <consortium name="The Potato Genome Sequencing Consortium"/>
        </authorList>
    </citation>
    <scope>NUCLEOTIDE SEQUENCE [LARGE SCALE GENOMIC DNA]</scope>
    <source>
        <strain evidence="3">cv. DM1-3 516 R44</strain>
    </source>
</reference>
<dbReference type="EnsemblPlants" id="PGSC0003DMT400095967">
    <property type="protein sequence ID" value="PGSC0003DMT400095967"/>
    <property type="gene ID" value="PGSC0003DMG400045538"/>
</dbReference>
<evidence type="ECO:0000313" key="3">
    <source>
        <dbReference type="Proteomes" id="UP000011115"/>
    </source>
</evidence>
<dbReference type="Proteomes" id="UP000011115">
    <property type="component" value="Unassembled WGS sequence"/>
</dbReference>
<proteinExistence type="predicted"/>
<feature type="chain" id="PRO_5004013905" evidence="1">
    <location>
        <begin position="20"/>
        <end position="174"/>
    </location>
</feature>
<evidence type="ECO:0000256" key="1">
    <source>
        <dbReference type="SAM" id="SignalP"/>
    </source>
</evidence>
<sequence>MGGLEILYLALCSVQAAMARFSATRAGRCSETKNKRKESEKGRIKFLRELKLGSRSGDAFLHTNWDRLPRTGINIGTGVTIRHANLERVPRILQAAIDRPGLEDQKSSSSSRIVNTRFNGVRPVVPVNAPAEESTTRGRGRGKALCSVQAATAGFCAARAGRCSGFDGWLGYNA</sequence>
<accession>M1DXF2</accession>
<reference evidence="2" key="2">
    <citation type="submission" date="2015-06" db="UniProtKB">
        <authorList>
            <consortium name="EnsemblPlants"/>
        </authorList>
    </citation>
    <scope>IDENTIFICATION</scope>
    <source>
        <strain evidence="2">DM1-3 516 R44</strain>
    </source>
</reference>